<evidence type="ECO:0000313" key="3">
    <source>
        <dbReference type="Proteomes" id="UP000824241"/>
    </source>
</evidence>
<proteinExistence type="predicted"/>
<reference evidence="2" key="2">
    <citation type="journal article" date="2021" name="PeerJ">
        <title>Extensive microbial diversity within the chicken gut microbiome revealed by metagenomics and culture.</title>
        <authorList>
            <person name="Gilroy R."/>
            <person name="Ravi A."/>
            <person name="Getino M."/>
            <person name="Pursley I."/>
            <person name="Horton D.L."/>
            <person name="Alikhan N.F."/>
            <person name="Baker D."/>
            <person name="Gharbi K."/>
            <person name="Hall N."/>
            <person name="Watson M."/>
            <person name="Adriaenssens E.M."/>
            <person name="Foster-Nyarko E."/>
            <person name="Jarju S."/>
            <person name="Secka A."/>
            <person name="Antonio M."/>
            <person name="Oren A."/>
            <person name="Chaudhuri R.R."/>
            <person name="La Ragione R."/>
            <person name="Hildebrand F."/>
            <person name="Pallen M.J."/>
        </authorList>
    </citation>
    <scope>NUCLEOTIDE SEQUENCE</scope>
    <source>
        <strain evidence="2">CHK189-12415</strain>
    </source>
</reference>
<dbReference type="EMBL" id="DVHA01000211">
    <property type="protein sequence ID" value="HIR61235.1"/>
    <property type="molecule type" value="Genomic_DNA"/>
</dbReference>
<feature type="domain" description="DUF8091" evidence="1">
    <location>
        <begin position="29"/>
        <end position="181"/>
    </location>
</feature>
<protein>
    <recommendedName>
        <fullName evidence="1">DUF8091 domain-containing protein</fullName>
    </recommendedName>
</protein>
<dbReference type="AlphaFoldDB" id="A0A9D1DYC3"/>
<reference evidence="2" key="1">
    <citation type="submission" date="2020-10" db="EMBL/GenBank/DDBJ databases">
        <authorList>
            <person name="Gilroy R."/>
        </authorList>
    </citation>
    <scope>NUCLEOTIDE SEQUENCE</scope>
    <source>
        <strain evidence="2">CHK189-12415</strain>
    </source>
</reference>
<evidence type="ECO:0000313" key="2">
    <source>
        <dbReference type="EMBL" id="HIR61235.1"/>
    </source>
</evidence>
<name>A0A9D1DYC3_9FIRM</name>
<comment type="caution">
    <text evidence="2">The sequence shown here is derived from an EMBL/GenBank/DDBJ whole genome shotgun (WGS) entry which is preliminary data.</text>
</comment>
<dbReference type="Pfam" id="PF26351">
    <property type="entry name" value="DUF8091"/>
    <property type="match status" value="1"/>
</dbReference>
<dbReference type="InterPro" id="IPR058404">
    <property type="entry name" value="DUF8091"/>
</dbReference>
<organism evidence="2 3">
    <name type="scientific">Candidatus Faecivivens stercoravium</name>
    <dbReference type="NCBI Taxonomy" id="2840803"/>
    <lineage>
        <taxon>Bacteria</taxon>
        <taxon>Bacillati</taxon>
        <taxon>Bacillota</taxon>
        <taxon>Clostridia</taxon>
        <taxon>Eubacteriales</taxon>
        <taxon>Oscillospiraceae</taxon>
        <taxon>Oscillospiraceae incertae sedis</taxon>
        <taxon>Candidatus Faecivivens</taxon>
    </lineage>
</organism>
<gene>
    <name evidence="2" type="ORF">IAB37_06665</name>
</gene>
<dbReference type="Proteomes" id="UP000824241">
    <property type="component" value="Unassembled WGS sequence"/>
</dbReference>
<evidence type="ECO:0000259" key="1">
    <source>
        <dbReference type="Pfam" id="PF26351"/>
    </source>
</evidence>
<accession>A0A9D1DYC3</accession>
<sequence>MEISQEAFRAACAAVHGGDDGGVGTLAEKTVHAVLKHCCAPYADSREVSIGGYIADAVGEEGIIEIQTAGFCRMRKKLEVFLSACPVTVVWPCIERLWLRTVDSFGEAGPRRRSPKRQIPAGLFRELYGLGELVGAPGLRFKVVRLEAEELRSAEKVRRKGHWPGYEKIDRYPIALLGEVDIGSPEELWKLLPETPEQFPEEITAAEFSALTGLGTDFSRMALKVFCRCGLAEETGKRGRARVYALPGSEKYSRETEYGGNRTD</sequence>